<reference evidence="1" key="1">
    <citation type="submission" date="2019-11" db="EMBL/GenBank/DDBJ databases">
        <title>Genomic insights into an expanded diversity of filamentous marine cyanobacteria reveals the extraordinary biosynthetic potential of Moorea and Okeania.</title>
        <authorList>
            <person name="Ferreira Leao T."/>
            <person name="Wang M."/>
            <person name="Moss N."/>
            <person name="Da Silva R."/>
            <person name="Sanders J."/>
            <person name="Nurk S."/>
            <person name="Gurevich A."/>
            <person name="Humphrey G."/>
            <person name="Reher R."/>
            <person name="Zhu Q."/>
            <person name="Belda-Ferre P."/>
            <person name="Glukhov E."/>
            <person name="Rex R."/>
            <person name="Dorrestein P.C."/>
            <person name="Knight R."/>
            <person name="Pevzner P."/>
            <person name="Gerwick W.H."/>
            <person name="Gerwick L."/>
        </authorList>
    </citation>
    <scope>NUCLEOTIDE SEQUENCE</scope>
    <source>
        <strain evidence="1">SIO1C4</strain>
    </source>
</reference>
<protein>
    <recommendedName>
        <fullName evidence="2">SPOR domain-containing protein</fullName>
    </recommendedName>
</protein>
<name>A0A6B3NJT2_9CYAN</name>
<evidence type="ECO:0000313" key="1">
    <source>
        <dbReference type="EMBL" id="NER29478.1"/>
    </source>
</evidence>
<proteinExistence type="predicted"/>
<gene>
    <name evidence="1" type="ORF">F6J89_18095</name>
</gene>
<accession>A0A6B3NJT2</accession>
<comment type="caution">
    <text evidence="1">The sequence shown here is derived from an EMBL/GenBank/DDBJ whole genome shotgun (WGS) entry which is preliminary data.</text>
</comment>
<evidence type="ECO:0008006" key="2">
    <source>
        <dbReference type="Google" id="ProtNLM"/>
    </source>
</evidence>
<sequence length="70" mass="8263">MNDKPWAVTRLISPSQWIIIGRYRSRSEAERHLKLMRQIVSQIQFEVVFDLPNNSSIDQILTNSIQSRHN</sequence>
<organism evidence="1">
    <name type="scientific">Symploca sp. SIO1C4</name>
    <dbReference type="NCBI Taxonomy" id="2607765"/>
    <lineage>
        <taxon>Bacteria</taxon>
        <taxon>Bacillati</taxon>
        <taxon>Cyanobacteriota</taxon>
        <taxon>Cyanophyceae</taxon>
        <taxon>Coleofasciculales</taxon>
        <taxon>Coleofasciculaceae</taxon>
        <taxon>Symploca</taxon>
    </lineage>
</organism>
<dbReference type="AlphaFoldDB" id="A0A6B3NJT2"/>
<dbReference type="EMBL" id="JAAHFQ010000374">
    <property type="protein sequence ID" value="NER29478.1"/>
    <property type="molecule type" value="Genomic_DNA"/>
</dbReference>